<proteinExistence type="predicted"/>
<accession>A0A514CIU7</accession>
<dbReference type="AlphaFoldDB" id="A0A514CIU7"/>
<gene>
    <name evidence="1" type="ORF">FKX85_11905</name>
</gene>
<dbReference type="SUPFAM" id="SSF49464">
    <property type="entry name" value="Carboxypeptidase regulatory domain-like"/>
    <property type="match status" value="1"/>
</dbReference>
<dbReference type="Gene3D" id="2.60.40.1120">
    <property type="entry name" value="Carboxypeptidase-like, regulatory domain"/>
    <property type="match status" value="1"/>
</dbReference>
<protein>
    <submittedName>
        <fullName evidence="1">Uncharacterized protein</fullName>
    </submittedName>
</protein>
<evidence type="ECO:0000313" key="1">
    <source>
        <dbReference type="EMBL" id="QDH79700.1"/>
    </source>
</evidence>
<dbReference type="Pfam" id="PF13715">
    <property type="entry name" value="CarbopepD_reg_2"/>
    <property type="match status" value="1"/>
</dbReference>
<sequence length="70" mass="7565">MRTMITGFLTLILALIVQFTFAQEKIVTGTVINEDGVPLPGVSVVIKETYDGVTTDIDGNYSIKVNKGMS</sequence>
<reference evidence="1 2" key="1">
    <citation type="submission" date="2019-06" db="EMBL/GenBank/DDBJ databases">
        <title>Echinicola alkalisoli sp. nov. isolated from saline soil.</title>
        <authorList>
            <person name="Sun J.-Q."/>
            <person name="Xu L."/>
        </authorList>
    </citation>
    <scope>NUCLEOTIDE SEQUENCE [LARGE SCALE GENOMIC DNA]</scope>
    <source>
        <strain evidence="1 2">LN3S3</strain>
    </source>
</reference>
<dbReference type="OrthoDB" id="1075473at2"/>
<name>A0A514CIU7_9BACT</name>
<dbReference type="Proteomes" id="UP000316614">
    <property type="component" value="Chromosome"/>
</dbReference>
<keyword evidence="2" id="KW-1185">Reference proteome</keyword>
<dbReference type="KEGG" id="echi:FKX85_11905"/>
<evidence type="ECO:0000313" key="2">
    <source>
        <dbReference type="Proteomes" id="UP000316614"/>
    </source>
</evidence>
<dbReference type="InterPro" id="IPR008969">
    <property type="entry name" value="CarboxyPept-like_regulatory"/>
</dbReference>
<organism evidence="1 2">
    <name type="scientific">Echinicola soli</name>
    <dbReference type="NCBI Taxonomy" id="2591634"/>
    <lineage>
        <taxon>Bacteria</taxon>
        <taxon>Pseudomonadati</taxon>
        <taxon>Bacteroidota</taxon>
        <taxon>Cytophagia</taxon>
        <taxon>Cytophagales</taxon>
        <taxon>Cyclobacteriaceae</taxon>
        <taxon>Echinicola</taxon>
    </lineage>
</organism>
<dbReference type="RefSeq" id="WP_141614942.1">
    <property type="nucleotide sequence ID" value="NZ_CP041253.1"/>
</dbReference>
<dbReference type="EMBL" id="CP041253">
    <property type="protein sequence ID" value="QDH79700.1"/>
    <property type="molecule type" value="Genomic_DNA"/>
</dbReference>